<dbReference type="STRING" id="205917.A0A4Y9Z6Z3"/>
<dbReference type="OrthoDB" id="6077919at2759"/>
<comment type="caution">
    <text evidence="8">The sequence shown here is derived from an EMBL/GenBank/DDBJ whole genome shotgun (WGS) entry which is preliminary data.</text>
</comment>
<dbReference type="AlphaFoldDB" id="A0A4Y9Z6Z3"/>
<dbReference type="SMART" id="SM00355">
    <property type="entry name" value="ZnF_C2H2"/>
    <property type="match status" value="2"/>
</dbReference>
<feature type="domain" description="C2H2-type" evidence="7">
    <location>
        <begin position="211"/>
        <end position="260"/>
    </location>
</feature>
<evidence type="ECO:0000313" key="8">
    <source>
        <dbReference type="EMBL" id="TFY69613.1"/>
    </source>
</evidence>
<dbReference type="GO" id="GO:0000981">
    <property type="term" value="F:DNA-binding transcription factor activity, RNA polymerase II-specific"/>
    <property type="evidence" value="ECO:0007669"/>
    <property type="project" value="TreeGrafter"/>
</dbReference>
<keyword evidence="9" id="KW-1185">Reference proteome</keyword>
<dbReference type="Gene3D" id="3.30.160.60">
    <property type="entry name" value="Classic Zinc Finger"/>
    <property type="match status" value="2"/>
</dbReference>
<dbReference type="PANTHER" id="PTHR23235">
    <property type="entry name" value="KRUEPPEL-LIKE TRANSCRIPTION FACTOR"/>
    <property type="match status" value="1"/>
</dbReference>
<evidence type="ECO:0000256" key="5">
    <source>
        <dbReference type="PROSITE-ProRule" id="PRU00042"/>
    </source>
</evidence>
<keyword evidence="1" id="KW-0479">Metal-binding</keyword>
<feature type="compositionally biased region" description="Basic and acidic residues" evidence="6">
    <location>
        <begin position="1"/>
        <end position="16"/>
    </location>
</feature>
<evidence type="ECO:0000313" key="9">
    <source>
        <dbReference type="Proteomes" id="UP000298327"/>
    </source>
</evidence>
<evidence type="ECO:0000259" key="7">
    <source>
        <dbReference type="PROSITE" id="PS50157"/>
    </source>
</evidence>
<dbReference type="EMBL" id="SEOQ01000132">
    <property type="protein sequence ID" value="TFY69613.1"/>
    <property type="molecule type" value="Genomic_DNA"/>
</dbReference>
<dbReference type="GO" id="GO:0008270">
    <property type="term" value="F:zinc ion binding"/>
    <property type="evidence" value="ECO:0007669"/>
    <property type="project" value="UniProtKB-KW"/>
</dbReference>
<evidence type="ECO:0000256" key="6">
    <source>
        <dbReference type="SAM" id="MobiDB-lite"/>
    </source>
</evidence>
<evidence type="ECO:0000256" key="2">
    <source>
        <dbReference type="ARBA" id="ARBA00022737"/>
    </source>
</evidence>
<dbReference type="PROSITE" id="PS50157">
    <property type="entry name" value="ZINC_FINGER_C2H2_2"/>
    <property type="match status" value="2"/>
</dbReference>
<keyword evidence="2" id="KW-0677">Repeat</keyword>
<organism evidence="8 9">
    <name type="scientific">Dentipellis fragilis</name>
    <dbReference type="NCBI Taxonomy" id="205917"/>
    <lineage>
        <taxon>Eukaryota</taxon>
        <taxon>Fungi</taxon>
        <taxon>Dikarya</taxon>
        <taxon>Basidiomycota</taxon>
        <taxon>Agaricomycotina</taxon>
        <taxon>Agaricomycetes</taxon>
        <taxon>Russulales</taxon>
        <taxon>Hericiaceae</taxon>
        <taxon>Dentipellis</taxon>
    </lineage>
</organism>
<accession>A0A4Y9Z6Z3</accession>
<dbReference type="FunFam" id="3.30.160.60:FF:000125">
    <property type="entry name" value="Putative zinc finger protein 143"/>
    <property type="match status" value="1"/>
</dbReference>
<protein>
    <recommendedName>
        <fullName evidence="7">C2H2-type domain-containing protein</fullName>
    </recommendedName>
</protein>
<evidence type="ECO:0000256" key="1">
    <source>
        <dbReference type="ARBA" id="ARBA00022723"/>
    </source>
</evidence>
<feature type="domain" description="C2H2-type" evidence="7">
    <location>
        <begin position="261"/>
        <end position="290"/>
    </location>
</feature>
<dbReference type="InterPro" id="IPR036236">
    <property type="entry name" value="Znf_C2H2_sf"/>
</dbReference>
<dbReference type="PANTHER" id="PTHR23235:SF120">
    <property type="entry name" value="KRUPPEL-LIKE FACTOR 15"/>
    <property type="match status" value="1"/>
</dbReference>
<feature type="compositionally biased region" description="Pro residues" evidence="6">
    <location>
        <begin position="98"/>
        <end position="108"/>
    </location>
</feature>
<dbReference type="GO" id="GO:0000978">
    <property type="term" value="F:RNA polymerase II cis-regulatory region sequence-specific DNA binding"/>
    <property type="evidence" value="ECO:0007669"/>
    <property type="project" value="UniProtKB-ARBA"/>
</dbReference>
<feature type="region of interest" description="Disordered" evidence="6">
    <location>
        <begin position="278"/>
        <end position="320"/>
    </location>
</feature>
<name>A0A4Y9Z6Z3_9AGAM</name>
<keyword evidence="4" id="KW-0862">Zinc</keyword>
<reference evidence="8 9" key="1">
    <citation type="submission" date="2019-02" db="EMBL/GenBank/DDBJ databases">
        <title>Genome sequencing of the rare red list fungi Dentipellis fragilis.</title>
        <authorList>
            <person name="Buettner E."/>
            <person name="Kellner H."/>
        </authorList>
    </citation>
    <scope>NUCLEOTIDE SEQUENCE [LARGE SCALE GENOMIC DNA]</scope>
    <source>
        <strain evidence="8 9">DSM 105465</strain>
    </source>
</reference>
<feature type="compositionally biased region" description="Pro residues" evidence="6">
    <location>
        <begin position="63"/>
        <end position="80"/>
    </location>
</feature>
<evidence type="ECO:0000256" key="4">
    <source>
        <dbReference type="ARBA" id="ARBA00022833"/>
    </source>
</evidence>
<feature type="compositionally biased region" description="Polar residues" evidence="6">
    <location>
        <begin position="122"/>
        <end position="140"/>
    </location>
</feature>
<feature type="compositionally biased region" description="Polar residues" evidence="6">
    <location>
        <begin position="308"/>
        <end position="320"/>
    </location>
</feature>
<dbReference type="Proteomes" id="UP000298327">
    <property type="component" value="Unassembled WGS sequence"/>
</dbReference>
<dbReference type="InterPro" id="IPR013087">
    <property type="entry name" value="Znf_C2H2_type"/>
</dbReference>
<evidence type="ECO:0000256" key="3">
    <source>
        <dbReference type="ARBA" id="ARBA00022771"/>
    </source>
</evidence>
<feature type="compositionally biased region" description="Low complexity" evidence="6">
    <location>
        <begin position="109"/>
        <end position="121"/>
    </location>
</feature>
<sequence>MSSRSHSNDHTRRGGSEYRPTLPPIRDIFRSELSQPPHPLHASSGPVASSTHRSQQHDDSPHLPLPRGMPQPYDPRPNTPNAPGYPHSLPPFQQSTAPPYPGRLPTPSPTSRRSSIPGGRSFSTSDPHQYSQQPYGTQWTQPAVAPPYAVHGQPMPNVHPAMQPNAYASSSRAGQYPAMSQAAPSMTQGSADRIVYPAGMPERPPSSSAKYECSYCGKGFTRPSSLKVRLVHSVLRRVAAADFAPAVPQIHLHSHTGERPYMCTVEGCGRTFSVQSNMRRHARTHSQSGNQLRGSSSEEGGDEGSEGTPSPRTRASGLVS</sequence>
<dbReference type="Pfam" id="PF00096">
    <property type="entry name" value="zf-C2H2"/>
    <property type="match status" value="2"/>
</dbReference>
<keyword evidence="3 5" id="KW-0863">Zinc-finger</keyword>
<feature type="region of interest" description="Disordered" evidence="6">
    <location>
        <begin position="1"/>
        <end position="140"/>
    </location>
</feature>
<dbReference type="PROSITE" id="PS00028">
    <property type="entry name" value="ZINC_FINGER_C2H2_1"/>
    <property type="match status" value="1"/>
</dbReference>
<dbReference type="SUPFAM" id="SSF57667">
    <property type="entry name" value="beta-beta-alpha zinc fingers"/>
    <property type="match status" value="1"/>
</dbReference>
<proteinExistence type="predicted"/>
<gene>
    <name evidence="8" type="ORF">EVG20_g3077</name>
</gene>